<organism evidence="10 11">
    <name type="scientific">Pelodictyon phaeoclathratiforme (strain DSM 5477 / BU-1)</name>
    <dbReference type="NCBI Taxonomy" id="324925"/>
    <lineage>
        <taxon>Bacteria</taxon>
        <taxon>Pseudomonadati</taxon>
        <taxon>Chlorobiota</taxon>
        <taxon>Chlorobiia</taxon>
        <taxon>Chlorobiales</taxon>
        <taxon>Chlorobiaceae</taxon>
        <taxon>Chlorobium/Pelodictyon group</taxon>
        <taxon>Pelodictyon</taxon>
    </lineage>
</organism>
<evidence type="ECO:0000256" key="1">
    <source>
        <dbReference type="ARBA" id="ARBA00022475"/>
    </source>
</evidence>
<keyword evidence="1" id="KW-1003">Cell membrane</keyword>
<dbReference type="AlphaFoldDB" id="B4SDN3"/>
<evidence type="ECO:0000256" key="7">
    <source>
        <dbReference type="ARBA" id="ARBA00023136"/>
    </source>
</evidence>
<reference evidence="10 11" key="1">
    <citation type="submission" date="2008-06" db="EMBL/GenBank/DDBJ databases">
        <title>Complete sequence of Pelodictyon phaeoclathratiforme BU-1.</title>
        <authorList>
            <consortium name="US DOE Joint Genome Institute"/>
            <person name="Lucas S."/>
            <person name="Copeland A."/>
            <person name="Lapidus A."/>
            <person name="Glavina del Rio T."/>
            <person name="Dalin E."/>
            <person name="Tice H."/>
            <person name="Bruce D."/>
            <person name="Goodwin L."/>
            <person name="Pitluck S."/>
            <person name="Schmutz J."/>
            <person name="Larimer F."/>
            <person name="Land M."/>
            <person name="Hauser L."/>
            <person name="Kyrpides N."/>
            <person name="Mikhailova N."/>
            <person name="Liu Z."/>
            <person name="Li T."/>
            <person name="Zhao F."/>
            <person name="Overmann J."/>
            <person name="Bryant D.A."/>
            <person name="Richardson P."/>
        </authorList>
    </citation>
    <scope>NUCLEOTIDE SEQUENCE [LARGE SCALE GENOMIC DNA]</scope>
    <source>
        <strain evidence="11">DSM 5477 / BU-1</strain>
    </source>
</reference>
<dbReference type="STRING" id="324925.Ppha_2203"/>
<dbReference type="CAZy" id="GT2">
    <property type="family name" value="Glycosyltransferase Family 2"/>
</dbReference>
<name>B4SDN3_PELPB</name>
<dbReference type="InterPro" id="IPR050256">
    <property type="entry name" value="Glycosyltransferase_2"/>
</dbReference>
<dbReference type="GO" id="GO:0005886">
    <property type="term" value="C:plasma membrane"/>
    <property type="evidence" value="ECO:0007669"/>
    <property type="project" value="TreeGrafter"/>
</dbReference>
<dbReference type="Gene3D" id="3.90.550.10">
    <property type="entry name" value="Spore Coat Polysaccharide Biosynthesis Protein SpsA, Chain A"/>
    <property type="match status" value="1"/>
</dbReference>
<accession>B4SDN3</accession>
<evidence type="ECO:0000256" key="6">
    <source>
        <dbReference type="ARBA" id="ARBA00022989"/>
    </source>
</evidence>
<dbReference type="HOGENOM" id="CLU_033536_0_0_10"/>
<protein>
    <submittedName>
        <fullName evidence="10">Glycosyl transferase family 2</fullName>
    </submittedName>
</protein>
<dbReference type="EMBL" id="CP001110">
    <property type="protein sequence ID" value="ACF44401.1"/>
    <property type="molecule type" value="Genomic_DNA"/>
</dbReference>
<evidence type="ECO:0000259" key="9">
    <source>
        <dbReference type="Pfam" id="PF00535"/>
    </source>
</evidence>
<dbReference type="KEGG" id="pph:Ppha_2203"/>
<gene>
    <name evidence="10" type="ordered locus">Ppha_2203</name>
</gene>
<evidence type="ECO:0000256" key="4">
    <source>
        <dbReference type="ARBA" id="ARBA00022692"/>
    </source>
</evidence>
<dbReference type="Pfam" id="PF00535">
    <property type="entry name" value="Glycos_transf_2"/>
    <property type="match status" value="1"/>
</dbReference>
<feature type="domain" description="Glycosyltransferase 2-like" evidence="9">
    <location>
        <begin position="9"/>
        <end position="169"/>
    </location>
</feature>
<evidence type="ECO:0000313" key="11">
    <source>
        <dbReference type="Proteomes" id="UP000002724"/>
    </source>
</evidence>
<dbReference type="InterPro" id="IPR029044">
    <property type="entry name" value="Nucleotide-diphossugar_trans"/>
</dbReference>
<proteinExistence type="predicted"/>
<dbReference type="PANTHER" id="PTHR48090:SF3">
    <property type="entry name" value="UNDECAPRENYL-PHOSPHATE 4-DEOXY-4-FORMAMIDO-L-ARABINOSE TRANSFERASE"/>
    <property type="match status" value="1"/>
</dbReference>
<keyword evidence="7 8" id="KW-0472">Membrane</keyword>
<feature type="transmembrane region" description="Helical" evidence="8">
    <location>
        <begin position="235"/>
        <end position="257"/>
    </location>
</feature>
<dbReference type="InterPro" id="IPR001173">
    <property type="entry name" value="Glyco_trans_2-like"/>
</dbReference>
<keyword evidence="5" id="KW-0448">Lipopolysaccharide biosynthesis</keyword>
<sequence>MNSEIMKLSVVIPVMNEAENIKPLFAALALSLANVEHEIVLVDDGSTDNTVAEIQANAPANAQLVVLNKNYGQTTAMAAGIDHARGELIATIDGDLQNDPSDIPMMMQYLYDHDLDVVAGRRAGRQDGMILRKIPSKIANALIRNLTNVHIHDYGCTLKVFKKDVAKNLGLYGELHRFIPVLVQLYGANMEEVDVRHHPRIFGKSKYGIGRTFKVLSDLLFMLFFQKYSQKPMHLFGTLGFLSLFIGIALNLYLLALKIIGEEIGGRPLLSLGIIMTFIGIQLITTGFIAEFIMRTYYESQNKKPYIIKKIVGKQ</sequence>
<evidence type="ECO:0000256" key="3">
    <source>
        <dbReference type="ARBA" id="ARBA00022679"/>
    </source>
</evidence>
<dbReference type="PANTHER" id="PTHR48090">
    <property type="entry name" value="UNDECAPRENYL-PHOSPHATE 4-DEOXY-4-FORMAMIDO-L-ARABINOSE TRANSFERASE-RELATED"/>
    <property type="match status" value="1"/>
</dbReference>
<evidence type="ECO:0000256" key="8">
    <source>
        <dbReference type="SAM" id="Phobius"/>
    </source>
</evidence>
<keyword evidence="6 8" id="KW-1133">Transmembrane helix</keyword>
<keyword evidence="2" id="KW-0328">Glycosyltransferase</keyword>
<evidence type="ECO:0000313" key="10">
    <source>
        <dbReference type="EMBL" id="ACF44401.1"/>
    </source>
</evidence>
<dbReference type="GO" id="GO:0099621">
    <property type="term" value="F:undecaprenyl-phosphate 4-deoxy-4-formamido-L-arabinose transferase activity"/>
    <property type="evidence" value="ECO:0007669"/>
    <property type="project" value="TreeGrafter"/>
</dbReference>
<dbReference type="GO" id="GO:0009103">
    <property type="term" value="P:lipopolysaccharide biosynthetic process"/>
    <property type="evidence" value="ECO:0007669"/>
    <property type="project" value="UniProtKB-KW"/>
</dbReference>
<dbReference type="eggNOG" id="COG1215">
    <property type="taxonomic scope" value="Bacteria"/>
</dbReference>
<dbReference type="SUPFAM" id="SSF53448">
    <property type="entry name" value="Nucleotide-diphospho-sugar transferases"/>
    <property type="match status" value="1"/>
</dbReference>
<dbReference type="CDD" id="cd04187">
    <property type="entry name" value="DPM1_like_bac"/>
    <property type="match status" value="1"/>
</dbReference>
<feature type="transmembrane region" description="Helical" evidence="8">
    <location>
        <begin position="269"/>
        <end position="294"/>
    </location>
</feature>
<keyword evidence="11" id="KW-1185">Reference proteome</keyword>
<evidence type="ECO:0000256" key="2">
    <source>
        <dbReference type="ARBA" id="ARBA00022676"/>
    </source>
</evidence>
<evidence type="ECO:0000256" key="5">
    <source>
        <dbReference type="ARBA" id="ARBA00022985"/>
    </source>
</evidence>
<keyword evidence="4 8" id="KW-0812">Transmembrane</keyword>
<dbReference type="Proteomes" id="UP000002724">
    <property type="component" value="Chromosome"/>
</dbReference>
<keyword evidence="3 10" id="KW-0808">Transferase</keyword>